<dbReference type="Proteomes" id="UP000221369">
    <property type="component" value="Unassembled WGS sequence"/>
</dbReference>
<feature type="transmembrane region" description="Helical" evidence="8">
    <location>
        <begin position="94"/>
        <end position="111"/>
    </location>
</feature>
<evidence type="ECO:0000256" key="8">
    <source>
        <dbReference type="RuleBase" id="RU363041"/>
    </source>
</evidence>
<reference evidence="9 10" key="1">
    <citation type="submission" date="2017-10" db="EMBL/GenBank/DDBJ databases">
        <title>Sequencing the genomes of 1000 actinobacteria strains.</title>
        <authorList>
            <person name="Klenk H.-P."/>
        </authorList>
    </citation>
    <scope>NUCLEOTIDE SEQUENCE [LARGE SCALE GENOMIC DNA]</scope>
    <source>
        <strain evidence="9 10">DSM 21798</strain>
    </source>
</reference>
<gene>
    <name evidence="9" type="ORF">ATJ78_0813</name>
</gene>
<dbReference type="InterPro" id="IPR002781">
    <property type="entry name" value="TM_pro_TauE-like"/>
</dbReference>
<dbReference type="EMBL" id="PDJE01000001">
    <property type="protein sequence ID" value="PFG29894.1"/>
    <property type="molecule type" value="Genomic_DNA"/>
</dbReference>
<accession>A0A2A9DTH7</accession>
<comment type="similarity">
    <text evidence="2 8">Belongs to the 4-toluene sulfonate uptake permease (TSUP) (TC 2.A.102) family.</text>
</comment>
<name>A0A2A9DTH7_9MICO</name>
<feature type="transmembrane region" description="Helical" evidence="8">
    <location>
        <begin position="218"/>
        <end position="239"/>
    </location>
</feature>
<evidence type="ECO:0000256" key="6">
    <source>
        <dbReference type="ARBA" id="ARBA00022989"/>
    </source>
</evidence>
<evidence type="ECO:0000256" key="4">
    <source>
        <dbReference type="ARBA" id="ARBA00022475"/>
    </source>
</evidence>
<keyword evidence="6 8" id="KW-1133">Transmembrane helix</keyword>
<organism evidence="9 10">
    <name type="scientific">Paramicrobacterium agarici</name>
    <dbReference type="NCBI Taxonomy" id="630514"/>
    <lineage>
        <taxon>Bacteria</taxon>
        <taxon>Bacillati</taxon>
        <taxon>Actinomycetota</taxon>
        <taxon>Actinomycetes</taxon>
        <taxon>Micrococcales</taxon>
        <taxon>Microbacteriaceae</taxon>
        <taxon>Paramicrobacterium</taxon>
    </lineage>
</organism>
<keyword evidence="10" id="KW-1185">Reference proteome</keyword>
<keyword evidence="4 8" id="KW-1003">Cell membrane</keyword>
<evidence type="ECO:0000313" key="10">
    <source>
        <dbReference type="Proteomes" id="UP000221369"/>
    </source>
</evidence>
<protein>
    <recommendedName>
        <fullName evidence="8">Probable membrane transporter protein</fullName>
    </recommendedName>
</protein>
<dbReference type="PANTHER" id="PTHR30269:SF37">
    <property type="entry name" value="MEMBRANE TRANSPORTER PROTEIN"/>
    <property type="match status" value="1"/>
</dbReference>
<dbReference type="Pfam" id="PF01925">
    <property type="entry name" value="TauE"/>
    <property type="match status" value="1"/>
</dbReference>
<dbReference type="RefSeq" id="WP_098406417.1">
    <property type="nucleotide sequence ID" value="NZ_PDJE01000001.1"/>
</dbReference>
<sequence>MTWLFALCAVTVGSALQRVTGLGFTLVSGPLLVLVLNPFDGIVLANILSALIALVVLARTFQHAQWRTAGKLSIGIVVGVPIGAVVVYALDADMLLILVGALTTVAVLIALTRRPMPVFRGTTGAIFAGTLSGFSNVTAGVGGPALAMFGAATKMSMSSFIPTVQVVALLTNILSVAAKPHMSLPIPLVIAAVCCVLVGLVAGSFLQRVITPTRAQTLALALALAGSLAATARGVFALVS</sequence>
<evidence type="ECO:0000256" key="5">
    <source>
        <dbReference type="ARBA" id="ARBA00022692"/>
    </source>
</evidence>
<feature type="transmembrane region" description="Helical" evidence="8">
    <location>
        <begin position="69"/>
        <end position="88"/>
    </location>
</feature>
<dbReference type="GO" id="GO:0005886">
    <property type="term" value="C:plasma membrane"/>
    <property type="evidence" value="ECO:0007669"/>
    <property type="project" value="UniProtKB-SubCell"/>
</dbReference>
<keyword evidence="5 8" id="KW-0812">Transmembrane</keyword>
<comment type="caution">
    <text evidence="9">The sequence shown here is derived from an EMBL/GenBank/DDBJ whole genome shotgun (WGS) entry which is preliminary data.</text>
</comment>
<dbReference type="InterPro" id="IPR052017">
    <property type="entry name" value="TSUP"/>
</dbReference>
<evidence type="ECO:0000256" key="2">
    <source>
        <dbReference type="ARBA" id="ARBA00009142"/>
    </source>
</evidence>
<feature type="transmembrane region" description="Helical" evidence="8">
    <location>
        <begin position="31"/>
        <end position="57"/>
    </location>
</feature>
<proteinExistence type="inferred from homology"/>
<evidence type="ECO:0000313" key="9">
    <source>
        <dbReference type="EMBL" id="PFG29894.1"/>
    </source>
</evidence>
<keyword evidence="3" id="KW-0813">Transport</keyword>
<feature type="transmembrane region" description="Helical" evidence="8">
    <location>
        <begin position="184"/>
        <end position="206"/>
    </location>
</feature>
<comment type="subcellular location">
    <subcellularLocation>
        <location evidence="1 8">Cell membrane</location>
        <topology evidence="1 8">Multi-pass membrane protein</topology>
    </subcellularLocation>
</comment>
<evidence type="ECO:0000256" key="7">
    <source>
        <dbReference type="ARBA" id="ARBA00023136"/>
    </source>
</evidence>
<keyword evidence="7 8" id="KW-0472">Membrane</keyword>
<dbReference type="AlphaFoldDB" id="A0A2A9DTH7"/>
<dbReference type="PANTHER" id="PTHR30269">
    <property type="entry name" value="TRANSMEMBRANE PROTEIN YFCA"/>
    <property type="match status" value="1"/>
</dbReference>
<evidence type="ECO:0000256" key="3">
    <source>
        <dbReference type="ARBA" id="ARBA00022448"/>
    </source>
</evidence>
<evidence type="ECO:0000256" key="1">
    <source>
        <dbReference type="ARBA" id="ARBA00004651"/>
    </source>
</evidence>